<evidence type="ECO:0000256" key="2">
    <source>
        <dbReference type="ARBA" id="ARBA00022649"/>
    </source>
</evidence>
<dbReference type="GO" id="GO:0004519">
    <property type="term" value="F:endonuclease activity"/>
    <property type="evidence" value="ECO:0007669"/>
    <property type="project" value="UniProtKB-KW"/>
</dbReference>
<reference evidence="8 9" key="1">
    <citation type="submission" date="2017-07" db="EMBL/GenBank/DDBJ databases">
        <title>Mechanisms for carbon and nitrogen cycling indicate functional differentiation within the Candidate Phyla Radiation.</title>
        <authorList>
            <person name="Danczak R.E."/>
            <person name="Johnston M.D."/>
            <person name="Kenah C."/>
            <person name="Slattery M."/>
            <person name="Wrighton K.C."/>
            <person name="Wilkins M.J."/>
        </authorList>
    </citation>
    <scope>NUCLEOTIDE SEQUENCE [LARGE SCALE GENOMIC DNA]</scope>
    <source>
        <strain evidence="8">Licking1014_7</strain>
    </source>
</reference>
<keyword evidence="3" id="KW-0540">Nuclease</keyword>
<dbReference type="InterPro" id="IPR038570">
    <property type="entry name" value="HicA_sf"/>
</dbReference>
<dbReference type="SUPFAM" id="SSF54786">
    <property type="entry name" value="YcfA/nrd intein domain"/>
    <property type="match status" value="1"/>
</dbReference>
<evidence type="ECO:0000256" key="5">
    <source>
        <dbReference type="ARBA" id="ARBA00022801"/>
    </source>
</evidence>
<dbReference type="Gene3D" id="3.30.920.30">
    <property type="entry name" value="Hypothetical protein"/>
    <property type="match status" value="1"/>
</dbReference>
<dbReference type="GO" id="GO:0016787">
    <property type="term" value="F:hydrolase activity"/>
    <property type="evidence" value="ECO:0007669"/>
    <property type="project" value="UniProtKB-KW"/>
</dbReference>
<evidence type="ECO:0000313" key="8">
    <source>
        <dbReference type="EMBL" id="TSC92505.1"/>
    </source>
</evidence>
<evidence type="ECO:0000256" key="6">
    <source>
        <dbReference type="ARBA" id="ARBA00022884"/>
    </source>
</evidence>
<evidence type="ECO:0000256" key="7">
    <source>
        <dbReference type="ARBA" id="ARBA00023016"/>
    </source>
</evidence>
<dbReference type="EMBL" id="VMGK01000023">
    <property type="protein sequence ID" value="TSC92505.1"/>
    <property type="molecule type" value="Genomic_DNA"/>
</dbReference>
<protein>
    <recommendedName>
        <fullName evidence="10">YcfA family protein</fullName>
    </recommendedName>
</protein>
<evidence type="ECO:0000313" key="9">
    <source>
        <dbReference type="Proteomes" id="UP000315689"/>
    </source>
</evidence>
<evidence type="ECO:0008006" key="10">
    <source>
        <dbReference type="Google" id="ProtNLM"/>
    </source>
</evidence>
<keyword evidence="6" id="KW-0694">RNA-binding</keyword>
<comment type="caution">
    <text evidence="8">The sequence shown here is derived from an EMBL/GenBank/DDBJ whole genome shotgun (WGS) entry which is preliminary data.</text>
</comment>
<sequence>MKLPRDISGTELAKALARYGYQVTRQTGSHLRLTTQSGGEHHITIPVHSSLRLGTLNAILVEVAQHLKQDKSDLIREMWG</sequence>
<evidence type="ECO:0000256" key="4">
    <source>
        <dbReference type="ARBA" id="ARBA00022759"/>
    </source>
</evidence>
<dbReference type="InterPro" id="IPR012933">
    <property type="entry name" value="HicA_mRNA_interferase"/>
</dbReference>
<evidence type="ECO:0000256" key="1">
    <source>
        <dbReference type="ARBA" id="ARBA00006620"/>
    </source>
</evidence>
<accession>A0A554LI09</accession>
<keyword evidence="2" id="KW-1277">Toxin-antitoxin system</keyword>
<organism evidence="8 9">
    <name type="scientific">Candidatus Berkelbacteria bacterium Licking1014_7</name>
    <dbReference type="NCBI Taxonomy" id="2017147"/>
    <lineage>
        <taxon>Bacteria</taxon>
        <taxon>Candidatus Berkelbacteria</taxon>
    </lineage>
</organism>
<dbReference type="GO" id="GO:0003729">
    <property type="term" value="F:mRNA binding"/>
    <property type="evidence" value="ECO:0007669"/>
    <property type="project" value="InterPro"/>
</dbReference>
<comment type="similarity">
    <text evidence="1">Belongs to the HicA mRNA interferase family.</text>
</comment>
<dbReference type="AlphaFoldDB" id="A0A554LI09"/>
<keyword evidence="5" id="KW-0378">Hydrolase</keyword>
<evidence type="ECO:0000256" key="3">
    <source>
        <dbReference type="ARBA" id="ARBA00022722"/>
    </source>
</evidence>
<keyword evidence="7" id="KW-0346">Stress response</keyword>
<dbReference type="Pfam" id="PF07927">
    <property type="entry name" value="HicA_toxin"/>
    <property type="match status" value="1"/>
</dbReference>
<name>A0A554LI09_9BACT</name>
<proteinExistence type="inferred from homology"/>
<dbReference type="Proteomes" id="UP000315689">
    <property type="component" value="Unassembled WGS sequence"/>
</dbReference>
<gene>
    <name evidence="8" type="ORF">CEN89_642</name>
</gene>
<keyword evidence="4" id="KW-0255">Endonuclease</keyword>